<keyword evidence="7" id="KW-1185">Reference proteome</keyword>
<accession>U4L0R0</accession>
<feature type="region of interest" description="Disordered" evidence="4">
    <location>
        <begin position="210"/>
        <end position="252"/>
    </location>
</feature>
<dbReference type="InterPro" id="IPR053836">
    <property type="entry name" value="Arc1-like_N"/>
</dbReference>
<evidence type="ECO:0000313" key="6">
    <source>
        <dbReference type="EMBL" id="CCX08361.1"/>
    </source>
</evidence>
<dbReference type="Gene3D" id="2.40.50.140">
    <property type="entry name" value="Nucleic acid-binding proteins"/>
    <property type="match status" value="1"/>
</dbReference>
<evidence type="ECO:0000313" key="7">
    <source>
        <dbReference type="Proteomes" id="UP000018144"/>
    </source>
</evidence>
<dbReference type="SUPFAM" id="SSF47616">
    <property type="entry name" value="GST C-terminal domain-like"/>
    <property type="match status" value="1"/>
</dbReference>
<gene>
    <name evidence="6" type="ORF">PCON_07954</name>
</gene>
<dbReference type="InterPro" id="IPR002547">
    <property type="entry name" value="tRNA-bd_dom"/>
</dbReference>
<dbReference type="InterPro" id="IPR036282">
    <property type="entry name" value="Glutathione-S-Trfase_C_sf"/>
</dbReference>
<dbReference type="InterPro" id="IPR051270">
    <property type="entry name" value="Tyrosine-tRNA_ligase_regulator"/>
</dbReference>
<dbReference type="SUPFAM" id="SSF50249">
    <property type="entry name" value="Nucleic acid-binding proteins"/>
    <property type="match status" value="1"/>
</dbReference>
<dbReference type="Pfam" id="PF01588">
    <property type="entry name" value="tRNA_bind"/>
    <property type="match status" value="1"/>
</dbReference>
<evidence type="ECO:0000256" key="1">
    <source>
        <dbReference type="ARBA" id="ARBA00022555"/>
    </source>
</evidence>
<name>U4L0R0_PYROM</name>
<dbReference type="AlphaFoldDB" id="U4L0R0"/>
<organism evidence="6 7">
    <name type="scientific">Pyronema omphalodes (strain CBS 100304)</name>
    <name type="common">Pyronema confluens</name>
    <dbReference type="NCBI Taxonomy" id="1076935"/>
    <lineage>
        <taxon>Eukaryota</taxon>
        <taxon>Fungi</taxon>
        <taxon>Dikarya</taxon>
        <taxon>Ascomycota</taxon>
        <taxon>Pezizomycotina</taxon>
        <taxon>Pezizomycetes</taxon>
        <taxon>Pezizales</taxon>
        <taxon>Pyronemataceae</taxon>
        <taxon>Pyronema</taxon>
    </lineage>
</organism>
<dbReference type="OMA" id="QVCRTVC"/>
<evidence type="ECO:0000259" key="5">
    <source>
        <dbReference type="PROSITE" id="PS50886"/>
    </source>
</evidence>
<dbReference type="Gene3D" id="1.20.1050.130">
    <property type="match status" value="1"/>
</dbReference>
<evidence type="ECO:0000256" key="3">
    <source>
        <dbReference type="PROSITE-ProRule" id="PRU00209"/>
    </source>
</evidence>
<dbReference type="PROSITE" id="PS50886">
    <property type="entry name" value="TRBD"/>
    <property type="match status" value="1"/>
</dbReference>
<feature type="compositionally biased region" description="Basic and acidic residues" evidence="4">
    <location>
        <begin position="238"/>
        <end position="248"/>
    </location>
</feature>
<dbReference type="PANTHER" id="PTHR11586">
    <property type="entry name" value="TRNA-AMINOACYLATION COFACTOR ARC1 FAMILY MEMBER"/>
    <property type="match status" value="1"/>
</dbReference>
<dbReference type="Pfam" id="PF21972">
    <property type="entry name" value="Arc1p_N_like"/>
    <property type="match status" value="1"/>
</dbReference>
<dbReference type="CDD" id="cd10304">
    <property type="entry name" value="GST_C_Arc1p_N_like"/>
    <property type="match status" value="1"/>
</dbReference>
<dbReference type="eggNOG" id="KOG2241">
    <property type="taxonomic scope" value="Eukaryota"/>
</dbReference>
<dbReference type="OrthoDB" id="19141at2759"/>
<keyword evidence="2 3" id="KW-0694">RNA-binding</keyword>
<protein>
    <submittedName>
        <fullName evidence="6">Similar to Uncharacterized tRNA-binding protein C30C2.04 acc. no. Q9P6K7</fullName>
    </submittedName>
</protein>
<keyword evidence="1 3" id="KW-0820">tRNA-binding</keyword>
<dbReference type="PANTHER" id="PTHR11586:SF33">
    <property type="entry name" value="AMINOACYL TRNA SYNTHASE COMPLEX-INTERACTING MULTIFUNCTIONAL PROTEIN 1"/>
    <property type="match status" value="1"/>
</dbReference>
<evidence type="ECO:0000256" key="2">
    <source>
        <dbReference type="ARBA" id="ARBA00022884"/>
    </source>
</evidence>
<dbReference type="InterPro" id="IPR012340">
    <property type="entry name" value="NA-bd_OB-fold"/>
</dbReference>
<proteinExistence type="predicted"/>
<feature type="domain" description="TRNA-binding" evidence="5">
    <location>
        <begin position="251"/>
        <end position="390"/>
    </location>
</feature>
<feature type="compositionally biased region" description="Low complexity" evidence="4">
    <location>
        <begin position="219"/>
        <end position="228"/>
    </location>
</feature>
<dbReference type="STRING" id="1076935.U4L0R0"/>
<dbReference type="Proteomes" id="UP000018144">
    <property type="component" value="Unassembled WGS sequence"/>
</dbReference>
<reference evidence="6 7" key="1">
    <citation type="journal article" date="2013" name="PLoS Genet.">
        <title>The genome and development-dependent transcriptomes of Pyronema confluens: a window into fungal evolution.</title>
        <authorList>
            <person name="Traeger S."/>
            <person name="Altegoer F."/>
            <person name="Freitag M."/>
            <person name="Gabaldon T."/>
            <person name="Kempken F."/>
            <person name="Kumar A."/>
            <person name="Marcet-Houben M."/>
            <person name="Poggeler S."/>
            <person name="Stajich J.E."/>
            <person name="Nowrousian M."/>
        </authorList>
    </citation>
    <scope>NUCLEOTIDE SEQUENCE [LARGE SCALE GENOMIC DNA]</scope>
    <source>
        <strain evidence="7">CBS 100304</strain>
        <tissue evidence="6">Vegetative mycelium</tissue>
    </source>
</reference>
<dbReference type="GO" id="GO:0000049">
    <property type="term" value="F:tRNA binding"/>
    <property type="evidence" value="ECO:0007669"/>
    <property type="project" value="UniProtKB-UniRule"/>
</dbReference>
<sequence length="469" mass="49632">MSAFNVAAQDNALSLLLSLGGLSITKTEPAPAVSQMTTASGTVSGTNTIASHLSSEIPVFSKIEYTDLEKAEIEQWLTLSAATPIADSTLDALNENLKFRTTLLGEKLSVADVVVYARVKDTVAAWSDEERTGEKGRRYIVRWVDFVQNTPALGLNIPADQKVVIDASKVLFTPKPEEAPKKEKKPAAGAAAAAVDEVKKGAEAVAETAKEAGKKVKDAAGAAAAATGKKTEKKQKPKREPAPPKEEPVITPAQIDLRVGHILYCRPHPNADSLFVSTIAMGDDASSPVVTPHSEITDLPEDVKARFNPLPPVRTVCSGLNGLVPLAEMQDRKVVVVANLKPVTMRGIKSAAMVLAASPRPAPGAEEGHKKEFVELVTPPEGAVAGEKVFFESYEGTPEAQLNPKKKIFEAIQPGFKTLDDKTVSFDRAQAGWTGEGEKGKAAGEGVAKLRTASGGYCKAPTLVDALIS</sequence>
<dbReference type="GO" id="GO:0017102">
    <property type="term" value="C:methionyl glutamyl tRNA synthetase complex"/>
    <property type="evidence" value="ECO:0007669"/>
    <property type="project" value="TreeGrafter"/>
</dbReference>
<dbReference type="EMBL" id="HF935410">
    <property type="protein sequence ID" value="CCX08361.1"/>
    <property type="molecule type" value="Genomic_DNA"/>
</dbReference>
<evidence type="ECO:0000256" key="4">
    <source>
        <dbReference type="SAM" id="MobiDB-lite"/>
    </source>
</evidence>